<accession>A0ABV5HWB2</accession>
<dbReference type="InterPro" id="IPR003961">
    <property type="entry name" value="FN3_dom"/>
</dbReference>
<organism evidence="2 3">
    <name type="scientific">Vibrio olivae</name>
    <dbReference type="NCBI Taxonomy" id="1243002"/>
    <lineage>
        <taxon>Bacteria</taxon>
        <taxon>Pseudomonadati</taxon>
        <taxon>Pseudomonadota</taxon>
        <taxon>Gammaproteobacteria</taxon>
        <taxon>Vibrionales</taxon>
        <taxon>Vibrionaceae</taxon>
        <taxon>Vibrio</taxon>
    </lineage>
</organism>
<keyword evidence="3" id="KW-1185">Reference proteome</keyword>
<proteinExistence type="predicted"/>
<dbReference type="PROSITE" id="PS50853">
    <property type="entry name" value="FN3"/>
    <property type="match status" value="1"/>
</dbReference>
<name>A0ABV5HWB2_9VIBR</name>
<dbReference type="InterPro" id="IPR036116">
    <property type="entry name" value="FN3_sf"/>
</dbReference>
<feature type="domain" description="Fibronectin type-III" evidence="1">
    <location>
        <begin position="1"/>
        <end position="90"/>
    </location>
</feature>
<evidence type="ECO:0000313" key="3">
    <source>
        <dbReference type="Proteomes" id="UP001589645"/>
    </source>
</evidence>
<comment type="caution">
    <text evidence="2">The sequence shown here is derived from an EMBL/GenBank/DDBJ whole genome shotgun (WGS) entry which is preliminary data.</text>
</comment>
<reference evidence="2 3" key="1">
    <citation type="submission" date="2024-09" db="EMBL/GenBank/DDBJ databases">
        <authorList>
            <person name="Sun Q."/>
            <person name="Mori K."/>
        </authorList>
    </citation>
    <scope>NUCLEOTIDE SEQUENCE [LARGE SCALE GENOMIC DNA]</scope>
    <source>
        <strain evidence="2 3">CECT 8064</strain>
    </source>
</reference>
<dbReference type="SUPFAM" id="SSF49265">
    <property type="entry name" value="Fibronectin type III"/>
    <property type="match status" value="1"/>
</dbReference>
<evidence type="ECO:0000259" key="1">
    <source>
        <dbReference type="PROSITE" id="PS50853"/>
    </source>
</evidence>
<dbReference type="EMBL" id="JBHMEP010000138">
    <property type="protein sequence ID" value="MFB9137967.1"/>
    <property type="molecule type" value="Genomic_DNA"/>
</dbReference>
<dbReference type="Gene3D" id="2.60.40.10">
    <property type="entry name" value="Immunoglobulins"/>
    <property type="match status" value="1"/>
</dbReference>
<sequence length="90" mass="10169">GKKGFKGTWKKQATQTTGYEVQYSTASNFKKGNKTVTRSKNKTTSKSVSKLSSKKKYYVRVRTYKTVKVNGKNVELYSGWSKAKSVTTKK</sequence>
<evidence type="ECO:0000313" key="2">
    <source>
        <dbReference type="EMBL" id="MFB9137967.1"/>
    </source>
</evidence>
<dbReference type="InterPro" id="IPR013783">
    <property type="entry name" value="Ig-like_fold"/>
</dbReference>
<dbReference type="Proteomes" id="UP001589645">
    <property type="component" value="Unassembled WGS sequence"/>
</dbReference>
<dbReference type="Pfam" id="PF00041">
    <property type="entry name" value="fn3"/>
    <property type="match status" value="1"/>
</dbReference>
<dbReference type="RefSeq" id="WP_390198522.1">
    <property type="nucleotide sequence ID" value="NZ_JBHMEP010000138.1"/>
</dbReference>
<protein>
    <submittedName>
        <fullName evidence="2">Fibronectin type III domain-containing protein</fullName>
    </submittedName>
</protein>
<gene>
    <name evidence="2" type="ORF">ACFFUV_23930</name>
</gene>
<feature type="non-terminal residue" evidence="2">
    <location>
        <position position="1"/>
    </location>
</feature>